<keyword evidence="2" id="KW-0472">Membrane</keyword>
<protein>
    <submittedName>
        <fullName evidence="3">Uncharacterized protein</fullName>
    </submittedName>
</protein>
<sequence>MANSTRQCYFPNGTPSGDVPCSSDEATGCCTSGDICLSNGICLNVAHQPYVASRGSCTDKEWGNGCPRYCKDVNRDGGCSIINLTYINGIATYCCGTPITNGTNVICPEGMDSFQIATGHALTGVALLSNVSSSPATTAPSSSDTAAQSCHDTAIGAGVGVPLGVIALMALTWALFERKARRAMRTQVPQTVVVSDDKHAPYTRNHNGPPSELPQTRDVAELMDRNE</sequence>
<reference evidence="3" key="1">
    <citation type="journal article" date="2015" name="Genome Announc.">
        <title>Draft Genome Sequence of the Pathogenic Filamentous Fungus Aspergillus udagawae Strain IFM 46973T.</title>
        <authorList>
            <person name="Kusuya Y."/>
            <person name="Takahashi-Nakaguchi A."/>
            <person name="Takahashi H."/>
            <person name="Yaguchi T."/>
        </authorList>
    </citation>
    <scope>NUCLEOTIDE SEQUENCE</scope>
    <source>
        <strain evidence="3">IFM 46973</strain>
    </source>
</reference>
<feature type="region of interest" description="Disordered" evidence="1">
    <location>
        <begin position="195"/>
        <end position="227"/>
    </location>
</feature>
<keyword evidence="2" id="KW-0812">Transmembrane</keyword>
<dbReference type="RefSeq" id="XP_043143604.1">
    <property type="nucleotide sequence ID" value="XM_043287669.1"/>
</dbReference>
<feature type="compositionally biased region" description="Basic and acidic residues" evidence="1">
    <location>
        <begin position="218"/>
        <end position="227"/>
    </location>
</feature>
<gene>
    <name evidence="3" type="ORF">Aud_002707</name>
</gene>
<keyword evidence="2" id="KW-1133">Transmembrane helix</keyword>
<organism evidence="3 4">
    <name type="scientific">Aspergillus udagawae</name>
    <dbReference type="NCBI Taxonomy" id="91492"/>
    <lineage>
        <taxon>Eukaryota</taxon>
        <taxon>Fungi</taxon>
        <taxon>Dikarya</taxon>
        <taxon>Ascomycota</taxon>
        <taxon>Pezizomycotina</taxon>
        <taxon>Eurotiomycetes</taxon>
        <taxon>Eurotiomycetidae</taxon>
        <taxon>Eurotiales</taxon>
        <taxon>Aspergillaceae</taxon>
        <taxon>Aspergillus</taxon>
        <taxon>Aspergillus subgen. Fumigati</taxon>
    </lineage>
</organism>
<evidence type="ECO:0000313" key="4">
    <source>
        <dbReference type="Proteomes" id="UP000036893"/>
    </source>
</evidence>
<evidence type="ECO:0000256" key="1">
    <source>
        <dbReference type="SAM" id="MobiDB-lite"/>
    </source>
</evidence>
<name>A0A8E0UWD8_9EURO</name>
<feature type="transmembrane region" description="Helical" evidence="2">
    <location>
        <begin position="154"/>
        <end position="176"/>
    </location>
</feature>
<dbReference type="GeneID" id="66990183"/>
<dbReference type="EMBL" id="BBXM02000002">
    <property type="protein sequence ID" value="GIC86338.1"/>
    <property type="molecule type" value="Genomic_DNA"/>
</dbReference>
<evidence type="ECO:0000313" key="3">
    <source>
        <dbReference type="EMBL" id="GIC86338.1"/>
    </source>
</evidence>
<comment type="caution">
    <text evidence="3">The sequence shown here is derived from an EMBL/GenBank/DDBJ whole genome shotgun (WGS) entry which is preliminary data.</text>
</comment>
<proteinExistence type="predicted"/>
<dbReference type="Proteomes" id="UP000036893">
    <property type="component" value="Unassembled WGS sequence"/>
</dbReference>
<dbReference type="AlphaFoldDB" id="A0A8E0UWD8"/>
<evidence type="ECO:0000256" key="2">
    <source>
        <dbReference type="SAM" id="Phobius"/>
    </source>
</evidence>
<accession>A0A8E0UWD8</accession>
<reference evidence="3" key="2">
    <citation type="submission" date="2021-01" db="EMBL/GenBank/DDBJ databases">
        <title>Pan-genome distribution and transcriptional activeness of fungal secondary metabolism genes in Aspergillus section Fumigati.</title>
        <authorList>
            <person name="Takahashi H."/>
            <person name="Umemura M."/>
            <person name="Ninomiya A."/>
            <person name="Kusuya Y."/>
            <person name="Urayama S."/>
            <person name="Shimizu M."/>
            <person name="Watanabe A."/>
            <person name="Kamei K."/>
            <person name="Yaguchi T."/>
            <person name="Hagiwara D."/>
        </authorList>
    </citation>
    <scope>NUCLEOTIDE SEQUENCE</scope>
    <source>
        <strain evidence="3">IFM 46973</strain>
    </source>
</reference>